<dbReference type="EMBL" id="JACAQA010000018">
    <property type="protein sequence ID" value="NWB87265.1"/>
    <property type="molecule type" value="Genomic_DNA"/>
</dbReference>
<name>A0A7Y7WU02_9PSED</name>
<organism evidence="1 2">
    <name type="scientific">Pseudomonas gingeri</name>
    <dbReference type="NCBI Taxonomy" id="117681"/>
    <lineage>
        <taxon>Bacteria</taxon>
        <taxon>Pseudomonadati</taxon>
        <taxon>Pseudomonadota</taxon>
        <taxon>Gammaproteobacteria</taxon>
        <taxon>Pseudomonadales</taxon>
        <taxon>Pseudomonadaceae</taxon>
        <taxon>Pseudomonas</taxon>
    </lineage>
</organism>
<dbReference type="Proteomes" id="UP000522864">
    <property type="component" value="Unassembled WGS sequence"/>
</dbReference>
<comment type="caution">
    <text evidence="1">The sequence shown here is derived from an EMBL/GenBank/DDBJ whole genome shotgun (WGS) entry which is preliminary data.</text>
</comment>
<dbReference type="RefSeq" id="WP_177102246.1">
    <property type="nucleotide sequence ID" value="NZ_JACAQA010000018.1"/>
</dbReference>
<proteinExistence type="predicted"/>
<sequence length="368" mass="41914">MAWFHFCTANHHEVGKSTLVDMADWFQAGLLELGHKVTFSRTHVEKSAINIFWEYFEPGMLAEIVRSKIDYGIIATEIPDGKGFNWRDEPEWVTRFQTFAEVARNAKFIWTMVESSVPFYSRFCPAAYIELGFSEHLIPASLNKNPTVDFCFFGLRTPYREKVVEQLGKHASVEWPQNFLSPAGVIELIGNSRIGLNFKQSAQWPIPSPTRLGRLMMAKRVVAAEYVPVFTRQGEIAGICPETIPFHEYALSLLNFAWRQRADAVFERYKATLPMKLIMEKVLDSTMCYPVTPGESGAVPLKLLPPMLVGENAIWNFVCWGGEYFSIKKELGVVDVTLGLEALQKKYHMKNILHAENLLELHGLVDMQ</sequence>
<evidence type="ECO:0000313" key="1">
    <source>
        <dbReference type="EMBL" id="NWB87265.1"/>
    </source>
</evidence>
<evidence type="ECO:0000313" key="2">
    <source>
        <dbReference type="Proteomes" id="UP000522864"/>
    </source>
</evidence>
<protein>
    <submittedName>
        <fullName evidence="1">Uncharacterized protein</fullName>
    </submittedName>
</protein>
<dbReference type="AlphaFoldDB" id="A0A7Y7WU02"/>
<accession>A0A7Y7WU02</accession>
<gene>
    <name evidence="1" type="ORF">HX830_20530</name>
</gene>
<reference evidence="1 2" key="1">
    <citation type="submission" date="2020-04" db="EMBL/GenBank/DDBJ databases">
        <title>Molecular characterization of pseudomonads from Agaricus bisporus reveal novel blotch 2 pathogens in Western Europe.</title>
        <authorList>
            <person name="Taparia T."/>
            <person name="Krijger M."/>
            <person name="Haynes E."/>
            <person name="Elpinstone J.G."/>
            <person name="Noble R."/>
            <person name="Van Der Wolf J."/>
        </authorList>
    </citation>
    <scope>NUCLEOTIDE SEQUENCE [LARGE SCALE GENOMIC DNA]</scope>
    <source>
        <strain evidence="1 2">G9001</strain>
    </source>
</reference>